<name>A0AC35TNW8_9BILA</name>
<dbReference type="WBParaSite" id="RSKR_0000281900.1">
    <property type="protein sequence ID" value="RSKR_0000281900.1"/>
    <property type="gene ID" value="RSKR_0000281900"/>
</dbReference>
<proteinExistence type="predicted"/>
<organism evidence="1 2">
    <name type="scientific">Rhabditophanes sp. KR3021</name>
    <dbReference type="NCBI Taxonomy" id="114890"/>
    <lineage>
        <taxon>Eukaryota</taxon>
        <taxon>Metazoa</taxon>
        <taxon>Ecdysozoa</taxon>
        <taxon>Nematoda</taxon>
        <taxon>Chromadorea</taxon>
        <taxon>Rhabditida</taxon>
        <taxon>Tylenchina</taxon>
        <taxon>Panagrolaimomorpha</taxon>
        <taxon>Strongyloidoidea</taxon>
        <taxon>Alloionematidae</taxon>
        <taxon>Rhabditophanes</taxon>
    </lineage>
</organism>
<evidence type="ECO:0000313" key="1">
    <source>
        <dbReference type="Proteomes" id="UP000095286"/>
    </source>
</evidence>
<sequence>MAGIEGNPFADPFADPSVVRAAQASSTTQESNPFDKSSAVPQTTSYGSQPASTMSPDDIFRQQEELKRKEEELRRRQQEFDSRQAQAGSGGSGSNNVSANRPHNWPPLPTIIPIEPCFYQDIDVEIPVQFQKIVTTIYYVYLIYVGASALNVVASFLFLLFGEGSVGIFALSIIEMLIFSSCSFLFWFRPVYKAFRDDSSFNFMVFFFVLFFHTIFCLVQALGLSEYACGWINGIKTIGSHTLVGLIMLLPAIAYTAAFVGMSSSLLRVHKLYRGAGFSMERARKEFTDGVMSDRNVQNATNTAARAAAAHAVNQTVNQGRY</sequence>
<protein>
    <submittedName>
        <fullName evidence="2">Secretory carrier-associated membrane protein</fullName>
    </submittedName>
</protein>
<reference evidence="2" key="1">
    <citation type="submission" date="2016-11" db="UniProtKB">
        <authorList>
            <consortium name="WormBaseParasite"/>
        </authorList>
    </citation>
    <scope>IDENTIFICATION</scope>
    <source>
        <strain evidence="2">KR3021</strain>
    </source>
</reference>
<evidence type="ECO:0000313" key="2">
    <source>
        <dbReference type="WBParaSite" id="RSKR_0000281900.1"/>
    </source>
</evidence>
<dbReference type="Proteomes" id="UP000095286">
    <property type="component" value="Unplaced"/>
</dbReference>
<accession>A0AC35TNW8</accession>